<organism evidence="1 2">
    <name type="scientific">Strigamia maritima</name>
    <name type="common">European centipede</name>
    <name type="synonym">Geophilus maritimus</name>
    <dbReference type="NCBI Taxonomy" id="126957"/>
    <lineage>
        <taxon>Eukaryota</taxon>
        <taxon>Metazoa</taxon>
        <taxon>Ecdysozoa</taxon>
        <taxon>Arthropoda</taxon>
        <taxon>Myriapoda</taxon>
        <taxon>Chilopoda</taxon>
        <taxon>Pleurostigmophora</taxon>
        <taxon>Geophilomorpha</taxon>
        <taxon>Linotaeniidae</taxon>
        <taxon>Strigamia</taxon>
    </lineage>
</organism>
<evidence type="ECO:0000313" key="1">
    <source>
        <dbReference type="EnsemblMetazoa" id="SMAR004750-PA"/>
    </source>
</evidence>
<protein>
    <submittedName>
        <fullName evidence="1">Uncharacterized protein</fullName>
    </submittedName>
</protein>
<dbReference type="HOGENOM" id="CLU_2018087_0_0_1"/>
<keyword evidence="2" id="KW-1185">Reference proteome</keyword>
<name>T1IUC9_STRMM</name>
<dbReference type="EnsemblMetazoa" id="SMAR004750-RA">
    <property type="protein sequence ID" value="SMAR004750-PA"/>
    <property type="gene ID" value="SMAR004750"/>
</dbReference>
<dbReference type="AlphaFoldDB" id="T1IUC9"/>
<reference evidence="2" key="1">
    <citation type="submission" date="2011-05" db="EMBL/GenBank/DDBJ databases">
        <authorList>
            <person name="Richards S.R."/>
            <person name="Qu J."/>
            <person name="Jiang H."/>
            <person name="Jhangiani S.N."/>
            <person name="Agravi P."/>
            <person name="Goodspeed R."/>
            <person name="Gross S."/>
            <person name="Mandapat C."/>
            <person name="Jackson L."/>
            <person name="Mathew T."/>
            <person name="Pu L."/>
            <person name="Thornton R."/>
            <person name="Saada N."/>
            <person name="Wilczek-Boney K.B."/>
            <person name="Lee S."/>
            <person name="Kovar C."/>
            <person name="Wu Y."/>
            <person name="Scherer S.E."/>
            <person name="Worley K.C."/>
            <person name="Muzny D.M."/>
            <person name="Gibbs R."/>
        </authorList>
    </citation>
    <scope>NUCLEOTIDE SEQUENCE</scope>
    <source>
        <strain evidence="2">Brora</strain>
    </source>
</reference>
<sequence length="123" mass="14008">MRRRTGMEKGHGNRNGVYNSFLFNLILLSKCVKDLNREKFYEGGFRTRQAKRNKFLTMGLCLANEISCANRIMFSPILSSVNGITCDLSRAFDCHSFTNLLHSIRVCSLITKTGQNVIRTKVL</sequence>
<proteinExistence type="predicted"/>
<accession>T1IUC9</accession>
<reference evidence="1" key="2">
    <citation type="submission" date="2015-02" db="UniProtKB">
        <authorList>
            <consortium name="EnsemblMetazoa"/>
        </authorList>
    </citation>
    <scope>IDENTIFICATION</scope>
</reference>
<dbReference type="Proteomes" id="UP000014500">
    <property type="component" value="Unassembled WGS sequence"/>
</dbReference>
<evidence type="ECO:0000313" key="2">
    <source>
        <dbReference type="Proteomes" id="UP000014500"/>
    </source>
</evidence>
<dbReference type="EMBL" id="JH431527">
    <property type="status" value="NOT_ANNOTATED_CDS"/>
    <property type="molecule type" value="Genomic_DNA"/>
</dbReference>